<evidence type="ECO:0000313" key="1">
    <source>
        <dbReference type="EMBL" id="SMC68682.1"/>
    </source>
</evidence>
<sequence length="241" mass="27304">MSSVSRILSLLSAASMMVSGALDTVAPQHDADGLLFLVNREYTVSEAYEPADLEMSDVPGQVRRLRPAAAEALREMFQACKEETGKQLLSISGYRSYAKQSGIYNRKLRSVKKNVEKAQEYVAPPGASEHQTGMAMDVGQKHKVNLEVSFGETEGGKWCRENCWRFGFILRYGETWEGITGYKYEPWHFRYVGKEYAKQIHDADIPLETWLIDYRIQVLQELLHSGSRTGTEFTGYVVQDE</sequence>
<gene>
    <name evidence="1" type="ORF">SAMN06297397_2037</name>
</gene>
<keyword evidence="1" id="KW-0645">Protease</keyword>
<keyword evidence="1" id="KW-0121">Carboxypeptidase</keyword>
<evidence type="ECO:0000313" key="2">
    <source>
        <dbReference type="Proteomes" id="UP000192328"/>
    </source>
</evidence>
<keyword evidence="2" id="KW-1185">Reference proteome</keyword>
<protein>
    <submittedName>
        <fullName evidence="1">D-alanyl-D-alanine carboxypeptidase</fullName>
    </submittedName>
</protein>
<dbReference type="EMBL" id="FWXZ01000003">
    <property type="protein sequence ID" value="SMC68682.1"/>
    <property type="molecule type" value="Genomic_DNA"/>
</dbReference>
<dbReference type="Proteomes" id="UP000192328">
    <property type="component" value="Unassembled WGS sequence"/>
</dbReference>
<keyword evidence="1" id="KW-0378">Hydrolase</keyword>
<reference evidence="1" key="1">
    <citation type="submission" date="2017-04" db="EMBL/GenBank/DDBJ databases">
        <authorList>
            <person name="Varghese N."/>
            <person name="Submissions S."/>
        </authorList>
    </citation>
    <scope>NUCLEOTIDE SEQUENCE</scope>
    <source>
        <strain evidence="1">WTE2008</strain>
    </source>
</reference>
<accession>A0AC61PMP1</accession>
<proteinExistence type="predicted"/>
<name>A0AC61PMP1_9FIRM</name>
<organism evidence="1 2">
    <name type="scientific">Aristaeella lactis</name>
    <dbReference type="NCBI Taxonomy" id="3046383"/>
    <lineage>
        <taxon>Bacteria</taxon>
        <taxon>Bacillati</taxon>
        <taxon>Bacillota</taxon>
        <taxon>Clostridia</taxon>
        <taxon>Eubacteriales</taxon>
        <taxon>Aristaeellaceae</taxon>
        <taxon>Aristaeella</taxon>
    </lineage>
</organism>
<comment type="caution">
    <text evidence="1">The sequence shown here is derived from an EMBL/GenBank/DDBJ whole genome shotgun (WGS) entry which is preliminary data.</text>
</comment>